<dbReference type="RefSeq" id="WP_134386033.1">
    <property type="nucleotide sequence ID" value="NZ_BMWW01000004.1"/>
</dbReference>
<dbReference type="Gene3D" id="3.30.530.20">
    <property type="match status" value="1"/>
</dbReference>
<dbReference type="Proteomes" id="UP000619512">
    <property type="component" value="Unassembled WGS sequence"/>
</dbReference>
<evidence type="ECO:0000313" key="3">
    <source>
        <dbReference type="EMBL" id="GGY91216.1"/>
    </source>
</evidence>
<reference evidence="3" key="3">
    <citation type="submission" date="2022-12" db="EMBL/GenBank/DDBJ databases">
        <authorList>
            <person name="Sun Q."/>
            <person name="Kim S."/>
        </authorList>
    </citation>
    <scope>NUCLEOTIDE SEQUENCE</scope>
    <source>
        <strain evidence="3">KCTC 12344</strain>
    </source>
</reference>
<evidence type="ECO:0000256" key="1">
    <source>
        <dbReference type="ARBA" id="ARBA00006817"/>
    </source>
</evidence>
<evidence type="ECO:0000259" key="2">
    <source>
        <dbReference type="Pfam" id="PF08327"/>
    </source>
</evidence>
<evidence type="ECO:0000313" key="5">
    <source>
        <dbReference type="Proteomes" id="UP000294359"/>
    </source>
</evidence>
<protein>
    <submittedName>
        <fullName evidence="3">Activator of HSP90 ATPase</fullName>
    </submittedName>
    <submittedName>
        <fullName evidence="4">SRPBCC domain-containing protein</fullName>
    </submittedName>
</protein>
<reference evidence="4 5" key="2">
    <citation type="submission" date="2019-03" db="EMBL/GenBank/DDBJ databases">
        <title>Draft Genome Sequences of Six Type Strains of the Genus Massilia.</title>
        <authorList>
            <person name="Miess H."/>
            <person name="Frediansyhah A."/>
            <person name="Gross H."/>
        </authorList>
    </citation>
    <scope>NUCLEOTIDE SEQUENCE [LARGE SCALE GENOMIC DNA]</scope>
    <source>
        <strain evidence="4 5">DSM 17505</strain>
    </source>
</reference>
<name>A0A4P7BFL7_9BURK</name>
<keyword evidence="5" id="KW-1185">Reference proteome</keyword>
<reference evidence="3" key="1">
    <citation type="journal article" date="2014" name="Int. J. Syst. Evol. Microbiol.">
        <title>Complete genome sequence of Corynebacterium casei LMG S-19264T (=DSM 44701T), isolated from a smear-ripened cheese.</title>
        <authorList>
            <consortium name="US DOE Joint Genome Institute (JGI-PGF)"/>
            <person name="Walter F."/>
            <person name="Albersmeier A."/>
            <person name="Kalinowski J."/>
            <person name="Ruckert C."/>
        </authorList>
    </citation>
    <scope>NUCLEOTIDE SEQUENCE</scope>
    <source>
        <strain evidence="3">KCTC 12344</strain>
    </source>
</reference>
<evidence type="ECO:0000313" key="4">
    <source>
        <dbReference type="EMBL" id="QBQ37551.1"/>
    </source>
</evidence>
<feature type="domain" description="Activator of Hsp90 ATPase homologue 1/2-like C-terminal" evidence="2">
    <location>
        <begin position="20"/>
        <end position="171"/>
    </location>
</feature>
<dbReference type="CDD" id="cd07814">
    <property type="entry name" value="SRPBCC_CalC_Aha1-like"/>
    <property type="match status" value="1"/>
</dbReference>
<comment type="similarity">
    <text evidence="1">Belongs to the AHA1 family.</text>
</comment>
<dbReference type="EMBL" id="BMWW01000004">
    <property type="protein sequence ID" value="GGY91216.1"/>
    <property type="molecule type" value="Genomic_DNA"/>
</dbReference>
<sequence>MTNPETGTDSIALTIRRRFDAPRELVFRTMMEPDHLRHWWGPKECTITVGRAEAKPGGVFHYCMHPRDAGAAGMDVWGRIDYREIDAPNRFTFVNGFADEAGNRIRYPLLPMWPLEVLNTVTLGDDNGGTVMTLHSVPVDASPAEYGTFLAGHPSMQQGFAGMYDVYEQYLATLKGAAA</sequence>
<dbReference type="EMBL" id="CP038026">
    <property type="protein sequence ID" value="QBQ37551.1"/>
    <property type="molecule type" value="Genomic_DNA"/>
</dbReference>
<dbReference type="Pfam" id="PF08327">
    <property type="entry name" value="AHSA1"/>
    <property type="match status" value="1"/>
</dbReference>
<dbReference type="SUPFAM" id="SSF55961">
    <property type="entry name" value="Bet v1-like"/>
    <property type="match status" value="1"/>
</dbReference>
<gene>
    <name evidence="4" type="ORF">E1742_16295</name>
    <name evidence="3" type="ORF">GCM10007388_25580</name>
</gene>
<evidence type="ECO:0000313" key="6">
    <source>
        <dbReference type="Proteomes" id="UP000619512"/>
    </source>
</evidence>
<dbReference type="AlphaFoldDB" id="A0A4P7BFL7"/>
<dbReference type="Proteomes" id="UP000294359">
    <property type="component" value="Chromosome"/>
</dbReference>
<accession>A0A4P7BFL7</accession>
<proteinExistence type="inferred from homology"/>
<organism evidence="3 6">
    <name type="scientific">Pseudoduganella plicata</name>
    <dbReference type="NCBI Taxonomy" id="321984"/>
    <lineage>
        <taxon>Bacteria</taxon>
        <taxon>Pseudomonadati</taxon>
        <taxon>Pseudomonadota</taxon>
        <taxon>Betaproteobacteria</taxon>
        <taxon>Burkholderiales</taxon>
        <taxon>Oxalobacteraceae</taxon>
        <taxon>Telluria group</taxon>
        <taxon>Pseudoduganella</taxon>
    </lineage>
</organism>
<dbReference type="InterPro" id="IPR023393">
    <property type="entry name" value="START-like_dom_sf"/>
</dbReference>
<dbReference type="InterPro" id="IPR013538">
    <property type="entry name" value="ASHA1/2-like_C"/>
</dbReference>
<dbReference type="OrthoDB" id="9805228at2"/>